<gene>
    <name evidence="3" type="ordered locus">Tbis_0642</name>
</gene>
<feature type="transmembrane region" description="Helical" evidence="2">
    <location>
        <begin position="228"/>
        <end position="248"/>
    </location>
</feature>
<dbReference type="CDD" id="cd07823">
    <property type="entry name" value="SRPBCC_5"/>
    <property type="match status" value="1"/>
</dbReference>
<dbReference type="STRING" id="469371.Tbis_0642"/>
<dbReference type="eggNOG" id="COG3427">
    <property type="taxonomic scope" value="Bacteria"/>
</dbReference>
<keyword evidence="2" id="KW-1133">Transmembrane helix</keyword>
<feature type="compositionally biased region" description="Low complexity" evidence="1">
    <location>
        <begin position="175"/>
        <end position="208"/>
    </location>
</feature>
<dbReference type="Pfam" id="PF06240">
    <property type="entry name" value="COXG"/>
    <property type="match status" value="1"/>
</dbReference>
<reference evidence="3 4" key="1">
    <citation type="submission" date="2010-01" db="EMBL/GenBank/DDBJ databases">
        <title>The complete genome of Thermobispora bispora DSM 43833.</title>
        <authorList>
            <consortium name="US DOE Joint Genome Institute (JGI-PGF)"/>
            <person name="Lucas S."/>
            <person name="Copeland A."/>
            <person name="Lapidus A."/>
            <person name="Glavina del Rio T."/>
            <person name="Dalin E."/>
            <person name="Tice H."/>
            <person name="Bruce D."/>
            <person name="Goodwin L."/>
            <person name="Pitluck S."/>
            <person name="Kyrpides N."/>
            <person name="Mavromatis K."/>
            <person name="Ivanova N."/>
            <person name="Mikhailova N."/>
            <person name="Chertkov O."/>
            <person name="Brettin T."/>
            <person name="Detter J.C."/>
            <person name="Han C."/>
            <person name="Larimer F."/>
            <person name="Land M."/>
            <person name="Hauser L."/>
            <person name="Markowitz V."/>
            <person name="Cheng J.-F."/>
            <person name="Hugenholtz P."/>
            <person name="Woyke T."/>
            <person name="Wu D."/>
            <person name="Jando M."/>
            <person name="Schneider S."/>
            <person name="Klenk H.-P."/>
            <person name="Eisen J.A."/>
        </authorList>
    </citation>
    <scope>NUCLEOTIDE SEQUENCE [LARGE SCALE GENOMIC DNA]</scope>
    <source>
        <strain evidence="4">ATCC 19993 / DSM 43833 / CBS 139.67 / JCM 10125 / KCTC 9307 / NBRC 14880 / R51</strain>
    </source>
</reference>
<keyword evidence="4" id="KW-1185">Reference proteome</keyword>
<evidence type="ECO:0000256" key="2">
    <source>
        <dbReference type="SAM" id="Phobius"/>
    </source>
</evidence>
<name>D6Y5M2_THEBD</name>
<sequence>MALRFEHEFTVPVPVEQAWPVLLDVKRVAPCLPGAALESVDGDDFTGTIKMKVGPITVSYHGSARFEKVDPETRTLTIKASGKEVRGQGTASAEVTARLLGEDGRTTVRVESSFNITGRPAQFSRGVLADVGGKLIDRFATNLAALLAQEEQRAQEGAQGAPATEEGPARAEETPAPGGSPAQGGAEAAARPPAPGAVRPAAAEAAPRPQEEALDLLELAGGPMLRRLAPVAAGVIAIILLVLGLRGLRRR</sequence>
<proteinExistence type="predicted"/>
<protein>
    <submittedName>
        <fullName evidence="3">Carbon monoxide dehydrogenase subunit G</fullName>
    </submittedName>
</protein>
<dbReference type="SUPFAM" id="SSF55961">
    <property type="entry name" value="Bet v1-like"/>
    <property type="match status" value="1"/>
</dbReference>
<dbReference type="PANTHER" id="PTHR38588:SF1">
    <property type="entry name" value="BLL0334 PROTEIN"/>
    <property type="match status" value="1"/>
</dbReference>
<dbReference type="HOGENOM" id="CLU_046420_2_1_11"/>
<feature type="region of interest" description="Disordered" evidence="1">
    <location>
        <begin position="151"/>
        <end position="209"/>
    </location>
</feature>
<dbReference type="RefSeq" id="WP_013130901.1">
    <property type="nucleotide sequence ID" value="NC_014165.1"/>
</dbReference>
<dbReference type="EMBL" id="CP001874">
    <property type="protein sequence ID" value="ADG87368.1"/>
    <property type="molecule type" value="Genomic_DNA"/>
</dbReference>
<dbReference type="AlphaFoldDB" id="D6Y5M2"/>
<dbReference type="Proteomes" id="UP000006640">
    <property type="component" value="Chromosome"/>
</dbReference>
<dbReference type="Gene3D" id="3.30.530.20">
    <property type="match status" value="1"/>
</dbReference>
<keyword evidence="2" id="KW-0812">Transmembrane</keyword>
<evidence type="ECO:0000313" key="4">
    <source>
        <dbReference type="Proteomes" id="UP000006640"/>
    </source>
</evidence>
<accession>D6Y5M2</accession>
<organism evidence="3 4">
    <name type="scientific">Thermobispora bispora (strain ATCC 19993 / DSM 43833 / CBS 139.67 / JCM 10125 / KCTC 9307 / NBRC 14880 / R51)</name>
    <dbReference type="NCBI Taxonomy" id="469371"/>
    <lineage>
        <taxon>Bacteria</taxon>
        <taxon>Bacillati</taxon>
        <taxon>Actinomycetota</taxon>
        <taxon>Actinomycetes</taxon>
        <taxon>Streptosporangiales</taxon>
        <taxon>Streptosporangiaceae</taxon>
        <taxon>Thermobispora</taxon>
    </lineage>
</organism>
<dbReference type="InterPro" id="IPR010419">
    <property type="entry name" value="CO_DH_gsu"/>
</dbReference>
<evidence type="ECO:0000313" key="3">
    <source>
        <dbReference type="EMBL" id="ADG87368.1"/>
    </source>
</evidence>
<dbReference type="PANTHER" id="PTHR38588">
    <property type="entry name" value="BLL0334 PROTEIN"/>
    <property type="match status" value="1"/>
</dbReference>
<dbReference type="KEGG" id="tbi:Tbis_0642"/>
<dbReference type="InterPro" id="IPR023393">
    <property type="entry name" value="START-like_dom_sf"/>
</dbReference>
<keyword evidence="2" id="KW-0472">Membrane</keyword>
<dbReference type="OrthoDB" id="9808623at2"/>
<evidence type="ECO:0000256" key="1">
    <source>
        <dbReference type="SAM" id="MobiDB-lite"/>
    </source>
</evidence>
<feature type="compositionally biased region" description="Low complexity" evidence="1">
    <location>
        <begin position="151"/>
        <end position="161"/>
    </location>
</feature>